<keyword evidence="6" id="KW-0677">Repeat</keyword>
<dbReference type="GO" id="GO:0097254">
    <property type="term" value="P:renal tubular secretion"/>
    <property type="evidence" value="ECO:0007669"/>
    <property type="project" value="UniProtKB-ARBA"/>
</dbReference>
<evidence type="ECO:0000256" key="2">
    <source>
        <dbReference type="ARBA" id="ARBA00007577"/>
    </source>
</evidence>
<keyword evidence="11 15" id="KW-0472">Membrane</keyword>
<dbReference type="SUPFAM" id="SSF90123">
    <property type="entry name" value="ABC transporter transmembrane region"/>
    <property type="match status" value="2"/>
</dbReference>
<keyword evidence="7" id="KW-0547">Nucleotide-binding</keyword>
<dbReference type="FunFam" id="3.40.50.300:FF:000479">
    <property type="entry name" value="Multidrug resistance protein 1A"/>
    <property type="match status" value="1"/>
</dbReference>
<dbReference type="PANTHER" id="PTHR43394:SF27">
    <property type="entry name" value="ATP-DEPENDENT TRANSLOCASE ABCB1-LIKE"/>
    <property type="match status" value="1"/>
</dbReference>
<dbReference type="Pfam" id="PF00664">
    <property type="entry name" value="ABC_membrane"/>
    <property type="match status" value="2"/>
</dbReference>
<evidence type="ECO:0000256" key="12">
    <source>
        <dbReference type="ARBA" id="ARBA00023180"/>
    </source>
</evidence>
<evidence type="ECO:0000256" key="5">
    <source>
        <dbReference type="ARBA" id="ARBA00022692"/>
    </source>
</evidence>
<protein>
    <recommendedName>
        <fullName evidence="3">ABC-type xenobiotic transporter</fullName>
        <ecNumber evidence="3">7.6.2.2</ecNumber>
    </recommendedName>
</protein>
<comment type="caution">
    <text evidence="18">The sequence shown here is derived from an EMBL/GenBank/DDBJ whole genome shotgun (WGS) entry which is preliminary data.</text>
</comment>
<evidence type="ECO:0000256" key="6">
    <source>
        <dbReference type="ARBA" id="ARBA00022737"/>
    </source>
</evidence>
<feature type="transmembrane region" description="Helical" evidence="15">
    <location>
        <begin position="208"/>
        <end position="226"/>
    </location>
</feature>
<dbReference type="PANTHER" id="PTHR43394">
    <property type="entry name" value="ATP-DEPENDENT PERMEASE MDL1, MITOCHONDRIAL"/>
    <property type="match status" value="1"/>
</dbReference>
<evidence type="ECO:0000313" key="19">
    <source>
        <dbReference type="Proteomes" id="UP000827092"/>
    </source>
</evidence>
<comment type="subcellular location">
    <subcellularLocation>
        <location evidence="1">Membrane</location>
        <topology evidence="1">Multi-pass membrane protein</topology>
    </subcellularLocation>
</comment>
<evidence type="ECO:0000313" key="18">
    <source>
        <dbReference type="EMBL" id="KAG8183770.1"/>
    </source>
</evidence>
<dbReference type="GO" id="GO:0005524">
    <property type="term" value="F:ATP binding"/>
    <property type="evidence" value="ECO:0007669"/>
    <property type="project" value="UniProtKB-KW"/>
</dbReference>
<evidence type="ECO:0000256" key="7">
    <source>
        <dbReference type="ARBA" id="ARBA00022741"/>
    </source>
</evidence>
<feature type="domain" description="ABC transmembrane type-1" evidence="17">
    <location>
        <begin position="78"/>
        <end position="375"/>
    </location>
</feature>
<organism evidence="18 19">
    <name type="scientific">Oedothorax gibbosus</name>
    <dbReference type="NCBI Taxonomy" id="931172"/>
    <lineage>
        <taxon>Eukaryota</taxon>
        <taxon>Metazoa</taxon>
        <taxon>Ecdysozoa</taxon>
        <taxon>Arthropoda</taxon>
        <taxon>Chelicerata</taxon>
        <taxon>Arachnida</taxon>
        <taxon>Araneae</taxon>
        <taxon>Araneomorphae</taxon>
        <taxon>Entelegynae</taxon>
        <taxon>Araneoidea</taxon>
        <taxon>Linyphiidae</taxon>
        <taxon>Erigoninae</taxon>
        <taxon>Oedothorax</taxon>
    </lineage>
</organism>
<dbReference type="InterPro" id="IPR003439">
    <property type="entry name" value="ABC_transporter-like_ATP-bd"/>
</dbReference>
<keyword evidence="12" id="KW-0325">Glycoprotein</keyword>
<dbReference type="SMART" id="SM00382">
    <property type="entry name" value="AAA"/>
    <property type="match status" value="2"/>
</dbReference>
<dbReference type="PROSITE" id="PS50893">
    <property type="entry name" value="ABC_TRANSPORTER_2"/>
    <property type="match status" value="2"/>
</dbReference>
<dbReference type="GO" id="GO:0090374">
    <property type="term" value="P:oligopeptide export from mitochondrion"/>
    <property type="evidence" value="ECO:0007669"/>
    <property type="project" value="TreeGrafter"/>
</dbReference>
<dbReference type="GO" id="GO:0016887">
    <property type="term" value="F:ATP hydrolysis activity"/>
    <property type="evidence" value="ECO:0007669"/>
    <property type="project" value="InterPro"/>
</dbReference>
<feature type="domain" description="ABC transmembrane type-1" evidence="17">
    <location>
        <begin position="751"/>
        <end position="1037"/>
    </location>
</feature>
<keyword evidence="19" id="KW-1185">Reference proteome</keyword>
<proteinExistence type="inferred from homology"/>
<keyword evidence="9" id="KW-1278">Translocase</keyword>
<dbReference type="SUPFAM" id="SSF52540">
    <property type="entry name" value="P-loop containing nucleoside triphosphate hydrolases"/>
    <property type="match status" value="2"/>
</dbReference>
<name>A0AAV6UJS1_9ARAC</name>
<dbReference type="CDD" id="cd03249">
    <property type="entry name" value="ABC_MTABC3_MDL1_MDL2"/>
    <property type="match status" value="2"/>
</dbReference>
<dbReference type="GO" id="GO:0015421">
    <property type="term" value="F:ABC-type oligopeptide transporter activity"/>
    <property type="evidence" value="ECO:0007669"/>
    <property type="project" value="TreeGrafter"/>
</dbReference>
<dbReference type="InterPro" id="IPR027417">
    <property type="entry name" value="P-loop_NTPase"/>
</dbReference>
<dbReference type="InterPro" id="IPR003593">
    <property type="entry name" value="AAA+_ATPase"/>
</dbReference>
<dbReference type="InterPro" id="IPR011527">
    <property type="entry name" value="ABC1_TM_dom"/>
</dbReference>
<feature type="transmembrane region" description="Helical" evidence="15">
    <location>
        <begin position="348"/>
        <end position="370"/>
    </location>
</feature>
<accession>A0AAV6UJS1</accession>
<gene>
    <name evidence="18" type="ORF">JTE90_002407</name>
</gene>
<comment type="catalytic activity">
    <reaction evidence="13">
        <text>ATP + H2O + xenobioticSide 1 = ADP + phosphate + xenobioticSide 2.</text>
        <dbReference type="EC" id="7.6.2.2"/>
    </reaction>
</comment>
<dbReference type="GO" id="GO:0008559">
    <property type="term" value="F:ABC-type xenobiotic transporter activity"/>
    <property type="evidence" value="ECO:0007669"/>
    <property type="project" value="UniProtKB-EC"/>
</dbReference>
<dbReference type="InterPro" id="IPR036640">
    <property type="entry name" value="ABC1_TM_sf"/>
</dbReference>
<dbReference type="GO" id="GO:0017085">
    <property type="term" value="P:response to insecticide"/>
    <property type="evidence" value="ECO:0007669"/>
    <property type="project" value="UniProtKB-ARBA"/>
</dbReference>
<sequence>MSPTHNLHSKSDFKVEYVNGRYVNEGYEDTEDIALPNVASNEGKVPEKEEEEKKKEEPSVGLLALFRYSSSCDKILIVIGIIVAVMSGASGPAVTIVLGEVIDKLIAYDLSNKNMTNVTMTTEEFLSETAFWCYTSAVFGCAFVFLNYIVVSFFSLAAANQAFKIKSMFMASILKQDIGWYDTTETGDFASRITGDLPRIQDGIGEKVGIFISYISAAVLCVGFGFFYSWKLTLVIVSLTPVIAISKACLSKVQASVCQEEMLAYGTAGTVAKEVLSSIRTVVSFGGEKKEIQRYENCLLPASKKGIKRGLLTAFSVAIMYLCFFIGYALAFWYGVKLILNEDLTGGRLVIVFLNVISASACIGISAPYFEAFAMAWGAAGKIYNIIDRVPSIDSSSKEGKKPDLVKGTIHIRDVYFNYPARPSVPVLKGVSLDVQPGETVALVGPSGSGKSTIIQLILRFYDTDHGAVLLDENNVKDLNVGWLRDHIGLVGQEPVLFSTTIAENIRYGKRDATLEEIKNAAKAANAHDFIQILPLKYDTLVGERGTQLSGGQKQRIAIARALIKNPKILLLDEATSALDTMSESVVQAALDKASQGRTTVVVAHRLSTIRTADKIVVLSEGIVKEVGTHDELLKREGIYFNLVQTQTKSLDEEKEDELDEKQEKLISELGRKMHVLRENSVGSDDRLTGFRGRHISYTSISDGDFGLQTPLISAGKEGLEEHSDEELVKKASPYGFRLWKMSASEWPYILIGGIAAAMMGLNLTAFGIVFGDILGALSGEPDEIREGSDFYCLVFVILAVSSGLCSFLKIFMFTVAGEKLTSRLRKMIFSNIVTQDIEFFDHPKNSVGSLCARLNSDASSVQGVTGAIISTILQVVSNLIGAIAIALWYQYKVGLLVMAFIPYVMLGVYYEKKMMRSQTTSDKLGAEDASKVAIEAIEAIRTVASLHQEETFYSKFQNHLLGPHKKSRTQSHVRGITFGFAQGLTAFLYAATLYYGSCLVAGKEIHYADLMKVLQGVSTAARQVGLAFALSPDYQKAKAAAENIFQLLDIKPKIDAFSKEGKILEKVNGNVRFKKVNFTYPSRPNVKILGGLNLDIESGKTVALVGSSGCGKSTCVQLIERFYDPQSGTVFLDDTDVGNMNVSNLRSHVGLVSQEPTLFSCSIAENIAYGDNSRQVDMNEIVEAARKANIHNFISTLPQGYETPVGDRGTQLSGGQKQRVAIARVFLRNPKILLLDEATSALDAESEKIVQDALDKARSGRTCLIIAHRLTTIQNADVIMVIHKGKIVERGTHQELLNKKGHYYNLHNTQSSVQ</sequence>
<feature type="transmembrane region" description="Helical" evidence="15">
    <location>
        <begin position="791"/>
        <end position="818"/>
    </location>
</feature>
<dbReference type="Pfam" id="PF00005">
    <property type="entry name" value="ABC_tran"/>
    <property type="match status" value="2"/>
</dbReference>
<keyword evidence="8" id="KW-0067">ATP-binding</keyword>
<dbReference type="InterPro" id="IPR017871">
    <property type="entry name" value="ABC_transporter-like_CS"/>
</dbReference>
<feature type="transmembrane region" description="Helical" evidence="15">
    <location>
        <begin position="75"/>
        <end position="98"/>
    </location>
</feature>
<dbReference type="Gene3D" id="1.20.1560.10">
    <property type="entry name" value="ABC transporter type 1, transmembrane domain"/>
    <property type="match status" value="1"/>
</dbReference>
<evidence type="ECO:0000256" key="14">
    <source>
        <dbReference type="SAM" id="MobiDB-lite"/>
    </source>
</evidence>
<feature type="transmembrane region" description="Helical" evidence="15">
    <location>
        <begin position="232"/>
        <end position="250"/>
    </location>
</feature>
<keyword evidence="4" id="KW-0813">Transport</keyword>
<evidence type="ECO:0000259" key="17">
    <source>
        <dbReference type="PROSITE" id="PS50929"/>
    </source>
</evidence>
<reference evidence="18 19" key="1">
    <citation type="journal article" date="2022" name="Nat. Ecol. Evol.">
        <title>A masculinizing supergene underlies an exaggerated male reproductive morph in a spider.</title>
        <authorList>
            <person name="Hendrickx F."/>
            <person name="De Corte Z."/>
            <person name="Sonet G."/>
            <person name="Van Belleghem S.M."/>
            <person name="Kostlbacher S."/>
            <person name="Vangestel C."/>
        </authorList>
    </citation>
    <scope>NUCLEOTIDE SEQUENCE [LARGE SCALE GENOMIC DNA]</scope>
    <source>
        <strain evidence="18">W744_W776</strain>
    </source>
</reference>
<evidence type="ECO:0000256" key="4">
    <source>
        <dbReference type="ARBA" id="ARBA00022448"/>
    </source>
</evidence>
<evidence type="ECO:0000256" key="1">
    <source>
        <dbReference type="ARBA" id="ARBA00004141"/>
    </source>
</evidence>
<evidence type="ECO:0000256" key="8">
    <source>
        <dbReference type="ARBA" id="ARBA00022840"/>
    </source>
</evidence>
<dbReference type="InterPro" id="IPR039421">
    <property type="entry name" value="Type_1_exporter"/>
</dbReference>
<keyword evidence="10 15" id="KW-1133">Transmembrane helix</keyword>
<feature type="region of interest" description="Disordered" evidence="14">
    <location>
        <begin position="33"/>
        <end position="53"/>
    </location>
</feature>
<dbReference type="Proteomes" id="UP000827092">
    <property type="component" value="Unassembled WGS sequence"/>
</dbReference>
<feature type="transmembrane region" description="Helical" evidence="15">
    <location>
        <begin position="894"/>
        <end position="911"/>
    </location>
</feature>
<dbReference type="CDD" id="cd18577">
    <property type="entry name" value="ABC_6TM_Pgp_ABCB1_D1_like"/>
    <property type="match status" value="1"/>
</dbReference>
<evidence type="ECO:0000256" key="3">
    <source>
        <dbReference type="ARBA" id="ARBA00012191"/>
    </source>
</evidence>
<evidence type="ECO:0000256" key="10">
    <source>
        <dbReference type="ARBA" id="ARBA00022989"/>
    </source>
</evidence>
<evidence type="ECO:0000259" key="16">
    <source>
        <dbReference type="PROSITE" id="PS50893"/>
    </source>
</evidence>
<feature type="transmembrane region" description="Helical" evidence="15">
    <location>
        <begin position="311"/>
        <end position="336"/>
    </location>
</feature>
<feature type="transmembrane region" description="Helical" evidence="15">
    <location>
        <begin position="864"/>
        <end position="888"/>
    </location>
</feature>
<dbReference type="Gene3D" id="3.40.50.300">
    <property type="entry name" value="P-loop containing nucleotide triphosphate hydrolases"/>
    <property type="match status" value="2"/>
</dbReference>
<feature type="compositionally biased region" description="Basic and acidic residues" evidence="14">
    <location>
        <begin position="44"/>
        <end position="53"/>
    </location>
</feature>
<dbReference type="EC" id="7.6.2.2" evidence="3"/>
<dbReference type="FunFam" id="1.20.1560.10:FF:000009">
    <property type="entry name" value="ABC transporter B family member 1"/>
    <property type="match status" value="1"/>
</dbReference>
<dbReference type="EMBL" id="JAFNEN010000406">
    <property type="protein sequence ID" value="KAG8183770.1"/>
    <property type="molecule type" value="Genomic_DNA"/>
</dbReference>
<comment type="similarity">
    <text evidence="2">Belongs to the ABC transporter superfamily. ABCB family. Multidrug resistance exporter (TC 3.A.1.201) subfamily.</text>
</comment>
<feature type="transmembrane region" description="Helical" evidence="15">
    <location>
        <begin position="747"/>
        <end position="771"/>
    </location>
</feature>
<feature type="domain" description="ABC transporter" evidence="16">
    <location>
        <begin position="410"/>
        <end position="646"/>
    </location>
</feature>
<feature type="transmembrane region" description="Helical" evidence="15">
    <location>
        <begin position="976"/>
        <end position="997"/>
    </location>
</feature>
<evidence type="ECO:0000256" key="11">
    <source>
        <dbReference type="ARBA" id="ARBA00023136"/>
    </source>
</evidence>
<feature type="domain" description="ABC transporter" evidence="16">
    <location>
        <begin position="1072"/>
        <end position="1310"/>
    </location>
</feature>
<dbReference type="GO" id="GO:0005743">
    <property type="term" value="C:mitochondrial inner membrane"/>
    <property type="evidence" value="ECO:0007669"/>
    <property type="project" value="TreeGrafter"/>
</dbReference>
<dbReference type="PROSITE" id="PS00211">
    <property type="entry name" value="ABC_TRANSPORTER_1"/>
    <property type="match status" value="2"/>
</dbReference>
<evidence type="ECO:0000256" key="13">
    <source>
        <dbReference type="ARBA" id="ARBA00034018"/>
    </source>
</evidence>
<dbReference type="FunFam" id="3.40.50.300:FF:000205">
    <property type="entry name" value="ABC transporter B family member 4"/>
    <property type="match status" value="1"/>
</dbReference>
<dbReference type="PROSITE" id="PS50929">
    <property type="entry name" value="ABC_TM1F"/>
    <property type="match status" value="2"/>
</dbReference>
<dbReference type="FunFam" id="1.20.1560.10:FF:000018">
    <property type="entry name" value="ATP-binding cassette subfamily B member 11"/>
    <property type="match status" value="1"/>
</dbReference>
<dbReference type="CDD" id="cd18578">
    <property type="entry name" value="ABC_6TM_Pgp_ABCB1_D2_like"/>
    <property type="match status" value="1"/>
</dbReference>
<keyword evidence="5 15" id="KW-0812">Transmembrane</keyword>
<feature type="transmembrane region" description="Helical" evidence="15">
    <location>
        <begin position="129"/>
        <end position="159"/>
    </location>
</feature>
<evidence type="ECO:0000256" key="9">
    <source>
        <dbReference type="ARBA" id="ARBA00022967"/>
    </source>
</evidence>
<evidence type="ECO:0000256" key="15">
    <source>
        <dbReference type="SAM" id="Phobius"/>
    </source>
</evidence>